<organism evidence="1 2">
    <name type="scientific">Rhodonia placenta</name>
    <dbReference type="NCBI Taxonomy" id="104341"/>
    <lineage>
        <taxon>Eukaryota</taxon>
        <taxon>Fungi</taxon>
        <taxon>Dikarya</taxon>
        <taxon>Basidiomycota</taxon>
        <taxon>Agaricomycotina</taxon>
        <taxon>Agaricomycetes</taxon>
        <taxon>Polyporales</taxon>
        <taxon>Adustoporiaceae</taxon>
        <taxon>Rhodonia</taxon>
    </lineage>
</organism>
<protein>
    <submittedName>
        <fullName evidence="1">Uncharacterized protein</fullName>
    </submittedName>
</protein>
<reference evidence="1" key="2">
    <citation type="journal article" name="Front. Microbiol.">
        <title>Degradative Capacity of Two Strains of Rhodonia placenta: From Phenotype to Genotype.</title>
        <authorList>
            <person name="Kolle M."/>
            <person name="Horta M.A.C."/>
            <person name="Nowrousian M."/>
            <person name="Ohm R.A."/>
            <person name="Benz J.P."/>
            <person name="Pilgard A."/>
        </authorList>
    </citation>
    <scope>NUCLEOTIDE SEQUENCE</scope>
    <source>
        <strain evidence="1">FPRL280</strain>
    </source>
</reference>
<name>A0A8H7NUJ5_9APHY</name>
<evidence type="ECO:0000313" key="1">
    <source>
        <dbReference type="EMBL" id="KAF9804500.1"/>
    </source>
</evidence>
<dbReference type="AlphaFoldDB" id="A0A8H7NUJ5"/>
<evidence type="ECO:0000313" key="2">
    <source>
        <dbReference type="Proteomes" id="UP000639403"/>
    </source>
</evidence>
<sequence length="303" mass="33628">MSSSRFLVVWALGEVDLAKIASETDDRLARLWETWIPRVREANTDDQQSHFRTGLLKLAFSYARLSVLSVGFQYSFGKAAATDEEPFLWRCLRAATDTVKAVVEDIAIPSQKIYLRHGPEAQCVFVTFASAFLVKLLQPKYAQHLSRERRVEIRDLVQRVIDLLSSPEVAIDDRHGPKLYARFLQGLLATPMVASARALKTFIGTVLAIAGAWHALCAPIAVSSAGDVERRLQSETGHASATICITSAPASSDRCWGATSMQSITDWPDMVLPGFNWMGSMQQTDFNTNMRYDQPMVGFTHSG</sequence>
<reference evidence="1" key="1">
    <citation type="submission" date="2020-11" db="EMBL/GenBank/DDBJ databases">
        <authorList>
            <person name="Koelle M."/>
            <person name="Horta M.A.C."/>
            <person name="Nowrousian M."/>
            <person name="Ohm R.A."/>
            <person name="Benz P."/>
            <person name="Pilgard A."/>
        </authorList>
    </citation>
    <scope>NUCLEOTIDE SEQUENCE</scope>
    <source>
        <strain evidence="1">FPRL280</strain>
    </source>
</reference>
<comment type="caution">
    <text evidence="1">The sequence shown here is derived from an EMBL/GenBank/DDBJ whole genome shotgun (WGS) entry which is preliminary data.</text>
</comment>
<dbReference type="Proteomes" id="UP000639403">
    <property type="component" value="Unassembled WGS sequence"/>
</dbReference>
<accession>A0A8H7NUJ5</accession>
<gene>
    <name evidence="1" type="ORF">IEO21_09361</name>
</gene>
<proteinExistence type="predicted"/>
<dbReference type="EMBL" id="JADOXO010000434">
    <property type="protein sequence ID" value="KAF9804500.1"/>
    <property type="molecule type" value="Genomic_DNA"/>
</dbReference>